<evidence type="ECO:0000313" key="2">
    <source>
        <dbReference type="EMBL" id="GEU64128.1"/>
    </source>
</evidence>
<comment type="caution">
    <text evidence="2">The sequence shown here is derived from an EMBL/GenBank/DDBJ whole genome shotgun (WGS) entry which is preliminary data.</text>
</comment>
<dbReference type="EMBL" id="BKCJ010004969">
    <property type="protein sequence ID" value="GEU64128.1"/>
    <property type="molecule type" value="Genomic_DNA"/>
</dbReference>
<gene>
    <name evidence="2" type="ORF">Tci_036106</name>
</gene>
<dbReference type="AlphaFoldDB" id="A0A6L2LR19"/>
<reference evidence="2" key="1">
    <citation type="journal article" date="2019" name="Sci. Rep.">
        <title>Draft genome of Tanacetum cinerariifolium, the natural source of mosquito coil.</title>
        <authorList>
            <person name="Yamashiro T."/>
            <person name="Shiraishi A."/>
            <person name="Satake H."/>
            <person name="Nakayama K."/>
        </authorList>
    </citation>
    <scope>NUCLEOTIDE SEQUENCE</scope>
</reference>
<sequence length="130" mass="14388">MGAVDRRDGSAINVLTSKFASMSTFLKKIRSTIVCCGNHPNREGNECGNHRPCTNFEGFYDNHGRNPSLKQVWRRDDILSSNAEEGEETLDEYNRGPGRGDRPRTMDLDGKGARIADYFDIIAGTSTGDS</sequence>
<organism evidence="2">
    <name type="scientific">Tanacetum cinerariifolium</name>
    <name type="common">Dalmatian daisy</name>
    <name type="synonym">Chrysanthemum cinerariifolium</name>
    <dbReference type="NCBI Taxonomy" id="118510"/>
    <lineage>
        <taxon>Eukaryota</taxon>
        <taxon>Viridiplantae</taxon>
        <taxon>Streptophyta</taxon>
        <taxon>Embryophyta</taxon>
        <taxon>Tracheophyta</taxon>
        <taxon>Spermatophyta</taxon>
        <taxon>Magnoliopsida</taxon>
        <taxon>eudicotyledons</taxon>
        <taxon>Gunneridae</taxon>
        <taxon>Pentapetalae</taxon>
        <taxon>asterids</taxon>
        <taxon>campanulids</taxon>
        <taxon>Asterales</taxon>
        <taxon>Asteraceae</taxon>
        <taxon>Asteroideae</taxon>
        <taxon>Anthemideae</taxon>
        <taxon>Anthemidinae</taxon>
        <taxon>Tanacetum</taxon>
    </lineage>
</organism>
<proteinExistence type="predicted"/>
<accession>A0A6L2LR19</accession>
<name>A0A6L2LR19_TANCI</name>
<feature type="region of interest" description="Disordered" evidence="1">
    <location>
        <begin position="81"/>
        <end position="109"/>
    </location>
</feature>
<feature type="compositionally biased region" description="Basic and acidic residues" evidence="1">
    <location>
        <begin position="92"/>
        <end position="109"/>
    </location>
</feature>
<evidence type="ECO:0000256" key="1">
    <source>
        <dbReference type="SAM" id="MobiDB-lite"/>
    </source>
</evidence>
<protein>
    <submittedName>
        <fullName evidence="2">Uncharacterized protein</fullName>
    </submittedName>
</protein>